<feature type="site" description="Important for tRNA non-discrimination" evidence="7">
    <location>
        <position position="74"/>
    </location>
</feature>
<dbReference type="CDD" id="cd04317">
    <property type="entry name" value="EcAspRS_like_N"/>
    <property type="match status" value="1"/>
</dbReference>
<dbReference type="HOGENOM" id="CLU_014330_3_2_5"/>
<feature type="domain" description="Aminoacyl-transfer RNA synthetases class-II family profile" evidence="9">
    <location>
        <begin position="186"/>
        <end position="602"/>
    </location>
</feature>
<feature type="binding site" evidence="7">
    <location>
        <position position="529"/>
    </location>
    <ligand>
        <name>ATP</name>
        <dbReference type="ChEBI" id="CHEBI:30616"/>
    </ligand>
</feature>
<sequence length="637" mass="70843">MEKTASGGRAKSAISGKKTKQETEVNAVDAKGAEANSGAAKLHAYRSTTCGALRRADAGKTVRLSGWVHRVRDHGGLLFIDLRDHYGLTQCVVDPSAPAFKSAEAVRAEWVIRIDGDVVIREGDTVNPNLPTGEVEVRIGTLDVLSKAEELPLPVFGEPEYPEDVRLRYRFLDLRRETLHRNIIQRTKIIADMRKRMVDAGFTEFSTPILTASSPEGARDFLVPSRIHPGKFYALPQAPQQYKQLLMVAGFDRYFQIAPCFRDEDPRADRLPGEFYQLDLEMSFVTQEDVWDTMEPVIRAVFDGFAGGKPVTDVFPRIAYDDAITKYGTDKPDLRNPIEMQDVSEHFRGSGFKVFAGMLEKDKKARVWAIPGKTGGSRAFCDRMNSWAQQQGQPGLGYIFWRKEGDALEGAGPVAKNIGPERTAAIAAQLGVGDGDAVFFVGGDPAKFYKFAGEARTRVGEELNLVDRDRFELAWIVDFPFYEWNEDEKKVDFAHNPFSMPQGGLEALETRDPLELKAYQYDLVCNGFEIASGSIRNQSPETMVTAFEKVGLTKADVEERFGGLYRAFQFGAPPHGGMAFGIDRIVMLITGAKNLREISLFPMNQQAEDLLMGAPSEAGAKQLRDLHIRLNLPKKEA</sequence>
<dbReference type="CDD" id="cd00777">
    <property type="entry name" value="AspRS_core"/>
    <property type="match status" value="1"/>
</dbReference>
<dbReference type="InterPro" id="IPR006195">
    <property type="entry name" value="aa-tRNA-synth_II"/>
</dbReference>
<dbReference type="InterPro" id="IPR047090">
    <property type="entry name" value="AspRS_core"/>
</dbReference>
<reference evidence="11" key="1">
    <citation type="journal article" date="2011" name="J. Bacteriol.">
        <title>Genome sequences of eight morphologically diverse alphaproteobacteria.</title>
        <authorList>
            <consortium name="US DOE Joint Genome Institute"/>
            <person name="Brown P.J."/>
            <person name="Kysela D.T."/>
            <person name="Buechlein A."/>
            <person name="Hemmerich C."/>
            <person name="Brun Y.V."/>
        </authorList>
    </citation>
    <scope>NUCLEOTIDE SEQUENCE [LARGE SCALE GENOMIC DNA]</scope>
    <source>
        <strain evidence="11">ATCC 17100 / ATH 3.1.1 / DSM 162 / LMG 4299</strain>
    </source>
</reference>
<evidence type="ECO:0000256" key="3">
    <source>
        <dbReference type="ARBA" id="ARBA00022741"/>
    </source>
</evidence>
<evidence type="ECO:0000256" key="8">
    <source>
        <dbReference type="SAM" id="MobiDB-lite"/>
    </source>
</evidence>
<comment type="catalytic activity">
    <reaction evidence="7">
        <text>tRNA(Asx) + L-aspartate + ATP = L-aspartyl-tRNA(Asx) + AMP + diphosphate</text>
        <dbReference type="Rhea" id="RHEA:18349"/>
        <dbReference type="Rhea" id="RHEA-COMP:9710"/>
        <dbReference type="Rhea" id="RHEA-COMP:9711"/>
        <dbReference type="ChEBI" id="CHEBI:29991"/>
        <dbReference type="ChEBI" id="CHEBI:30616"/>
        <dbReference type="ChEBI" id="CHEBI:33019"/>
        <dbReference type="ChEBI" id="CHEBI:78442"/>
        <dbReference type="ChEBI" id="CHEBI:78516"/>
        <dbReference type="ChEBI" id="CHEBI:456215"/>
        <dbReference type="EC" id="6.1.1.23"/>
    </reaction>
</comment>
<evidence type="ECO:0000256" key="5">
    <source>
        <dbReference type="ARBA" id="ARBA00022917"/>
    </source>
</evidence>
<dbReference type="PANTHER" id="PTHR22594:SF5">
    <property type="entry name" value="ASPARTATE--TRNA LIGASE, MITOCHONDRIAL"/>
    <property type="match status" value="1"/>
</dbReference>
<comment type="caution">
    <text evidence="7">Lacks conserved residue(s) required for the propagation of feature annotation.</text>
</comment>
<feature type="binding site" evidence="7">
    <location>
        <position position="536"/>
    </location>
    <ligand>
        <name>L-aspartate</name>
        <dbReference type="ChEBI" id="CHEBI:29991"/>
    </ligand>
</feature>
<keyword evidence="3 7" id="KW-0547">Nucleotide-binding</keyword>
<feature type="region of interest" description="Disordered" evidence="8">
    <location>
        <begin position="1"/>
        <end position="25"/>
    </location>
</feature>
<evidence type="ECO:0000313" key="11">
    <source>
        <dbReference type="Proteomes" id="UP000001399"/>
    </source>
</evidence>
<feature type="binding site" evidence="7">
    <location>
        <begin position="262"/>
        <end position="264"/>
    </location>
    <ligand>
        <name>ATP</name>
        <dbReference type="ChEBI" id="CHEBI:30616"/>
    </ligand>
</feature>
<comment type="subcellular location">
    <subcellularLocation>
        <location evidence="7">Cytoplasm</location>
    </subcellularLocation>
</comment>
<evidence type="ECO:0000259" key="9">
    <source>
        <dbReference type="PROSITE" id="PS50862"/>
    </source>
</evidence>
<dbReference type="STRING" id="648757.Rvan_0855"/>
<organism evidence="10 11">
    <name type="scientific">Rhodomicrobium vannielii (strain ATCC 17100 / DSM 162 / LMG 4299 / NCIMB 10020 / ATH 3.1.1)</name>
    <dbReference type="NCBI Taxonomy" id="648757"/>
    <lineage>
        <taxon>Bacteria</taxon>
        <taxon>Pseudomonadati</taxon>
        <taxon>Pseudomonadota</taxon>
        <taxon>Alphaproteobacteria</taxon>
        <taxon>Hyphomicrobiales</taxon>
        <taxon>Hyphomicrobiaceae</taxon>
        <taxon>Rhodomicrobium</taxon>
    </lineage>
</organism>
<protein>
    <recommendedName>
        <fullName evidence="7">Aspartate--tRNA(Asp/Asn) ligase</fullName>
        <ecNumber evidence="7">6.1.1.23</ecNumber>
    </recommendedName>
    <alternativeName>
        <fullName evidence="7">Aspartyl-tRNA synthetase</fullName>
        <shortName evidence="7">AspRS</shortName>
    </alternativeName>
    <alternativeName>
        <fullName evidence="7">Non-discriminating aspartyl-tRNA synthetase</fullName>
        <shortName evidence="7">ND-AspRS</shortName>
    </alternativeName>
</protein>
<dbReference type="Pfam" id="PF00152">
    <property type="entry name" value="tRNA-synt_2"/>
    <property type="match status" value="1"/>
</dbReference>
<dbReference type="GO" id="GO:0005524">
    <property type="term" value="F:ATP binding"/>
    <property type="evidence" value="ECO:0007669"/>
    <property type="project" value="UniProtKB-UniRule"/>
</dbReference>
<dbReference type="NCBIfam" id="NF001750">
    <property type="entry name" value="PRK00476.1"/>
    <property type="match status" value="1"/>
</dbReference>
<dbReference type="GO" id="GO:0050560">
    <property type="term" value="F:aspartate-tRNA(Asn) ligase activity"/>
    <property type="evidence" value="ECO:0007669"/>
    <property type="project" value="UniProtKB-EC"/>
</dbReference>
<dbReference type="GO" id="GO:0003676">
    <property type="term" value="F:nucleic acid binding"/>
    <property type="evidence" value="ECO:0007669"/>
    <property type="project" value="InterPro"/>
</dbReference>
<dbReference type="KEGG" id="rva:Rvan_0855"/>
<dbReference type="InterPro" id="IPR029351">
    <property type="entry name" value="GAD_dom"/>
</dbReference>
<keyword evidence="11" id="KW-1185">Reference proteome</keyword>
<dbReference type="GO" id="GO:0006422">
    <property type="term" value="P:aspartyl-tRNA aminoacylation"/>
    <property type="evidence" value="ECO:0007669"/>
    <property type="project" value="UniProtKB-UniRule"/>
</dbReference>
<feature type="binding site" evidence="7">
    <location>
        <position position="495"/>
    </location>
    <ligand>
        <name>L-aspartate</name>
        <dbReference type="ChEBI" id="CHEBI:29991"/>
    </ligand>
</feature>
<feature type="site" description="Important for tRNA non-discrimination" evidence="7">
    <location>
        <position position="123"/>
    </location>
</feature>
<dbReference type="Gene3D" id="3.30.1360.30">
    <property type="entry name" value="GAD-like domain"/>
    <property type="match status" value="1"/>
</dbReference>
<dbReference type="Pfam" id="PF02938">
    <property type="entry name" value="GAD"/>
    <property type="match status" value="1"/>
</dbReference>
<dbReference type="PRINTS" id="PR01042">
    <property type="entry name" value="TRNASYNTHASP"/>
</dbReference>
<dbReference type="EMBL" id="CP002292">
    <property type="protein sequence ID" value="ADP70131.1"/>
    <property type="molecule type" value="Genomic_DNA"/>
</dbReference>
<dbReference type="PANTHER" id="PTHR22594">
    <property type="entry name" value="ASPARTYL/LYSYL-TRNA SYNTHETASE"/>
    <property type="match status" value="1"/>
</dbReference>
<feature type="binding site" evidence="7">
    <location>
        <position position="216"/>
    </location>
    <ligand>
        <name>L-aspartate</name>
        <dbReference type="ChEBI" id="CHEBI:29991"/>
    </ligand>
</feature>
<dbReference type="Proteomes" id="UP000001399">
    <property type="component" value="Chromosome"/>
</dbReference>
<dbReference type="InterPro" id="IPR004524">
    <property type="entry name" value="Asp-tRNA-ligase_1"/>
</dbReference>
<keyword evidence="6 7" id="KW-0030">Aminoacyl-tRNA synthetase</keyword>
<dbReference type="Gene3D" id="3.30.930.10">
    <property type="entry name" value="Bira Bifunctional Protein, Domain 2"/>
    <property type="match status" value="1"/>
</dbReference>
<evidence type="ECO:0000256" key="4">
    <source>
        <dbReference type="ARBA" id="ARBA00022840"/>
    </source>
</evidence>
<dbReference type="HAMAP" id="MF_00044">
    <property type="entry name" value="Asp_tRNA_synth_type1"/>
    <property type="match status" value="1"/>
</dbReference>
<evidence type="ECO:0000256" key="1">
    <source>
        <dbReference type="ARBA" id="ARBA00006303"/>
    </source>
</evidence>
<dbReference type="GO" id="GO:0005737">
    <property type="term" value="C:cytoplasm"/>
    <property type="evidence" value="ECO:0007669"/>
    <property type="project" value="UniProtKB-SubCell"/>
</dbReference>
<keyword evidence="5 7" id="KW-0648">Protein biosynthesis</keyword>
<proteinExistence type="inferred from homology"/>
<keyword evidence="7" id="KW-0963">Cytoplasm</keyword>
<dbReference type="Pfam" id="PF01336">
    <property type="entry name" value="tRNA_anti-codon"/>
    <property type="match status" value="1"/>
</dbReference>
<dbReference type="InterPro" id="IPR012340">
    <property type="entry name" value="NA-bd_OB-fold"/>
</dbReference>
<accession>E3I1R2</accession>
<feature type="binding site" evidence="7">
    <location>
        <position position="262"/>
    </location>
    <ligand>
        <name>L-aspartate</name>
        <dbReference type="ChEBI" id="CHEBI:29991"/>
    </ligand>
</feature>
<evidence type="ECO:0000256" key="7">
    <source>
        <dbReference type="HAMAP-Rule" id="MF_00044"/>
    </source>
</evidence>
<dbReference type="PROSITE" id="PS50862">
    <property type="entry name" value="AA_TRNA_LIGASE_II"/>
    <property type="match status" value="1"/>
</dbReference>
<evidence type="ECO:0000256" key="2">
    <source>
        <dbReference type="ARBA" id="ARBA00022598"/>
    </source>
</evidence>
<dbReference type="NCBIfam" id="TIGR00459">
    <property type="entry name" value="aspS_bact"/>
    <property type="match status" value="1"/>
</dbReference>
<comment type="subunit">
    <text evidence="7">Homodimer.</text>
</comment>
<dbReference type="InterPro" id="IPR002312">
    <property type="entry name" value="Asp/Asn-tRNA-synth_IIb"/>
</dbReference>
<evidence type="ECO:0000313" key="10">
    <source>
        <dbReference type="EMBL" id="ADP70131.1"/>
    </source>
</evidence>
<feature type="region of interest" description="Aspartate" evidence="7">
    <location>
        <begin position="240"/>
        <end position="243"/>
    </location>
</feature>
<gene>
    <name evidence="7" type="primary">aspS</name>
    <name evidence="10" type="ordered locus">Rvan_0855</name>
</gene>
<keyword evidence="4 7" id="KW-0067">ATP-binding</keyword>
<dbReference type="GO" id="GO:0004815">
    <property type="term" value="F:aspartate-tRNA ligase activity"/>
    <property type="evidence" value="ECO:0007669"/>
    <property type="project" value="UniProtKB-UniRule"/>
</dbReference>
<dbReference type="InterPro" id="IPR004115">
    <property type="entry name" value="GAD-like_sf"/>
</dbReference>
<keyword evidence="2 7" id="KW-0436">Ligase</keyword>
<evidence type="ECO:0000256" key="6">
    <source>
        <dbReference type="ARBA" id="ARBA00023146"/>
    </source>
</evidence>
<dbReference type="eggNOG" id="COG0173">
    <property type="taxonomic scope" value="Bacteria"/>
</dbReference>
<dbReference type="SUPFAM" id="SSF55681">
    <property type="entry name" value="Class II aaRS and biotin synthetases"/>
    <property type="match status" value="1"/>
</dbReference>
<dbReference type="InterPro" id="IPR004365">
    <property type="entry name" value="NA-bd_OB_tRNA"/>
</dbReference>
<name>E3I1R2_RHOVT</name>
<dbReference type="InterPro" id="IPR045864">
    <property type="entry name" value="aa-tRNA-synth_II/BPL/LPL"/>
</dbReference>
<comment type="similarity">
    <text evidence="1 7">Belongs to the class-II aminoacyl-tRNA synthetase family. Type 1 subfamily.</text>
</comment>
<dbReference type="SUPFAM" id="SSF55261">
    <property type="entry name" value="GAD domain-like"/>
    <property type="match status" value="1"/>
</dbReference>
<dbReference type="InterPro" id="IPR047089">
    <property type="entry name" value="Asp-tRNA-ligase_1_N"/>
</dbReference>
<comment type="function">
    <text evidence="7">Aspartyl-tRNA synthetase with relaxed tRNA specificity since it is able to aspartylate not only its cognate tRNA(Asp) but also tRNA(Asn). Reaction proceeds in two steps: L-aspartate is first activated by ATP to form Asp-AMP and then transferred to the acceptor end of tRNA(Asp/Asn).</text>
</comment>
<feature type="binding site" evidence="7">
    <location>
        <begin position="581"/>
        <end position="584"/>
    </location>
    <ligand>
        <name>ATP</name>
        <dbReference type="ChEBI" id="CHEBI:30616"/>
    </ligand>
</feature>
<dbReference type="EC" id="6.1.1.23" evidence="7"/>
<dbReference type="AlphaFoldDB" id="E3I1R2"/>
<dbReference type="Gene3D" id="2.40.50.140">
    <property type="entry name" value="Nucleic acid-binding proteins"/>
    <property type="match status" value="1"/>
</dbReference>
<dbReference type="InterPro" id="IPR004364">
    <property type="entry name" value="Aa-tRNA-synt_II"/>
</dbReference>
<dbReference type="SUPFAM" id="SSF50249">
    <property type="entry name" value="Nucleic acid-binding proteins"/>
    <property type="match status" value="1"/>
</dbReference>